<sequence length="398" mass="45243">MDKPSMLQLLPAEIICLIIDHLPCESLAIIRLCLPGLDNVILRRLFRSIHVTFTNKHLKKLQDVAASPHIAPHVQELIWMPSRAHGSHSRRGYVPAWRTKFFECLDTMPNLHTFVTAYNRPLRTKSNQPDGLSCVLLPAISRSQSLIASLRCQDPLMQVDWLKNTNHPSIGVPQSPVMGHAASVVTILRIDVQGSPPWMSDKQFLTAFKDAVEATINLRRLCVRWNCSKDNPRFPKSNARFMQHVVLSSQWQHLRTLELDCCLTTRQARSISSFIKNHAATLRHVALRIKHPHKQISSLVSRLAQAEENIKLHRFILYHSRNNPCCENRSSQELTVIPEQLVLDFINSIGQARDPFAGMSVQESDHCATIADQEMPFYPDNNDMISACRQCEQPKGNQ</sequence>
<evidence type="ECO:0008006" key="3">
    <source>
        <dbReference type="Google" id="ProtNLM"/>
    </source>
</evidence>
<dbReference type="AlphaFoldDB" id="A0A8H4LJN8"/>
<dbReference type="OrthoDB" id="5055179at2759"/>
<proteinExistence type="predicted"/>
<dbReference type="EMBL" id="JAADYS010000353">
    <property type="protein sequence ID" value="KAF4470396.1"/>
    <property type="molecule type" value="Genomic_DNA"/>
</dbReference>
<keyword evidence="2" id="KW-1185">Reference proteome</keyword>
<accession>A0A8H4LJN8</accession>
<organism evidence="1 2">
    <name type="scientific">Fusarium albosuccineum</name>
    <dbReference type="NCBI Taxonomy" id="1237068"/>
    <lineage>
        <taxon>Eukaryota</taxon>
        <taxon>Fungi</taxon>
        <taxon>Dikarya</taxon>
        <taxon>Ascomycota</taxon>
        <taxon>Pezizomycotina</taxon>
        <taxon>Sordariomycetes</taxon>
        <taxon>Hypocreomycetidae</taxon>
        <taxon>Hypocreales</taxon>
        <taxon>Nectriaceae</taxon>
        <taxon>Fusarium</taxon>
        <taxon>Fusarium decemcellulare species complex</taxon>
    </lineage>
</organism>
<reference evidence="1 2" key="1">
    <citation type="submission" date="2020-01" db="EMBL/GenBank/DDBJ databases">
        <title>Identification and distribution of gene clusters putatively required for synthesis of sphingolipid metabolism inhibitors in phylogenetically diverse species of the filamentous fungus Fusarium.</title>
        <authorList>
            <person name="Kim H.-S."/>
            <person name="Busman M."/>
            <person name="Brown D.W."/>
            <person name="Divon H."/>
            <person name="Uhlig S."/>
            <person name="Proctor R.H."/>
        </authorList>
    </citation>
    <scope>NUCLEOTIDE SEQUENCE [LARGE SCALE GENOMIC DNA]</scope>
    <source>
        <strain evidence="1 2">NRRL 20459</strain>
    </source>
</reference>
<evidence type="ECO:0000313" key="1">
    <source>
        <dbReference type="EMBL" id="KAF4470396.1"/>
    </source>
</evidence>
<dbReference type="Proteomes" id="UP000554235">
    <property type="component" value="Unassembled WGS sequence"/>
</dbReference>
<name>A0A8H4LJN8_9HYPO</name>
<comment type="caution">
    <text evidence="1">The sequence shown here is derived from an EMBL/GenBank/DDBJ whole genome shotgun (WGS) entry which is preliminary data.</text>
</comment>
<evidence type="ECO:0000313" key="2">
    <source>
        <dbReference type="Proteomes" id="UP000554235"/>
    </source>
</evidence>
<gene>
    <name evidence="1" type="ORF">FALBO_2692</name>
</gene>
<protein>
    <recommendedName>
        <fullName evidence="3">F-box domain-containing protein</fullName>
    </recommendedName>
</protein>